<dbReference type="RefSeq" id="XP_044935098.1">
    <property type="nucleotide sequence ID" value="XM_045079163.1"/>
</dbReference>
<dbReference type="CTD" id="55654"/>
<evidence type="ECO:0000313" key="2">
    <source>
        <dbReference type="Proteomes" id="UP000000715"/>
    </source>
</evidence>
<keyword evidence="2" id="KW-1185">Reference proteome</keyword>
<name>A0A8U0V1B0_MUSPF</name>
<evidence type="ECO:0000313" key="3">
    <source>
        <dbReference type="RefSeq" id="XP_044935098.1"/>
    </source>
</evidence>
<organism evidence="2 3">
    <name type="scientific">Mustela putorius furo</name>
    <name type="common">European domestic ferret</name>
    <name type="synonym">Mustela furo</name>
    <dbReference type="NCBI Taxonomy" id="9669"/>
    <lineage>
        <taxon>Eukaryota</taxon>
        <taxon>Metazoa</taxon>
        <taxon>Chordata</taxon>
        <taxon>Craniata</taxon>
        <taxon>Vertebrata</taxon>
        <taxon>Euteleostomi</taxon>
        <taxon>Mammalia</taxon>
        <taxon>Eutheria</taxon>
        <taxon>Laurasiatheria</taxon>
        <taxon>Carnivora</taxon>
        <taxon>Caniformia</taxon>
        <taxon>Musteloidea</taxon>
        <taxon>Mustelidae</taxon>
        <taxon>Mustelinae</taxon>
        <taxon>Mustela</taxon>
    </lineage>
</organism>
<gene>
    <name evidence="3" type="primary">TMEM127</name>
</gene>
<accession>A0A8U0V1B0</accession>
<protein>
    <submittedName>
        <fullName evidence="3">Transmembrane protein 127 isoform X2</fullName>
    </submittedName>
</protein>
<evidence type="ECO:0000256" key="1">
    <source>
        <dbReference type="SAM" id="MobiDB-lite"/>
    </source>
</evidence>
<dbReference type="Proteomes" id="UP000000715">
    <property type="component" value="Unplaced"/>
</dbReference>
<sequence length="199" mass="21255">MRRDTSQQHQRVLHGVPEECVEEVGKGGRADREFHGAKARDAHYSLRPPADPAASAGGPGLSWELRCPLLRPCCPLGVVVSLPRLAAGTARQPRTTSPVRPCARSRGRAQAVTRAGDGAGCRRRRRQRWRKPEVDRARVGPGVAGLGPGIALPQAAAEPVTERSGAIPALRPADRFLHESPDGTAPAGHCRLLFPGHPV</sequence>
<keyword evidence="3" id="KW-0472">Membrane</keyword>
<dbReference type="GeneID" id="101675072"/>
<reference evidence="3" key="1">
    <citation type="submission" date="2025-08" db="UniProtKB">
        <authorList>
            <consortium name="RefSeq"/>
        </authorList>
    </citation>
    <scope>IDENTIFICATION</scope>
    <source>
        <tissue evidence="3">Brain</tissue>
    </source>
</reference>
<feature type="region of interest" description="Disordered" evidence="1">
    <location>
        <begin position="1"/>
        <end position="28"/>
    </location>
</feature>
<dbReference type="AlphaFoldDB" id="A0A8U0V1B0"/>
<keyword evidence="3" id="KW-0812">Transmembrane</keyword>
<feature type="region of interest" description="Disordered" evidence="1">
    <location>
        <begin position="91"/>
        <end position="141"/>
    </location>
</feature>
<proteinExistence type="predicted"/>